<dbReference type="EMBL" id="CAXAMN010028717">
    <property type="protein sequence ID" value="CAK9117503.1"/>
    <property type="molecule type" value="Genomic_DNA"/>
</dbReference>
<dbReference type="PANTHER" id="PTHR33559:SF1">
    <property type="entry name" value="PROTEASOME ASSEMBLY CHAPERONE 4"/>
    <property type="match status" value="1"/>
</dbReference>
<reference evidence="1 2" key="1">
    <citation type="submission" date="2024-02" db="EMBL/GenBank/DDBJ databases">
        <authorList>
            <person name="Chen Y."/>
            <person name="Shah S."/>
            <person name="Dougan E. K."/>
            <person name="Thang M."/>
            <person name="Chan C."/>
        </authorList>
    </citation>
    <scope>NUCLEOTIDE SEQUENCE [LARGE SCALE GENOMIC DNA]</scope>
</reference>
<proteinExistence type="predicted"/>
<name>A0ABP0SYK9_9DINO</name>
<gene>
    <name evidence="1" type="ORF">CCMP2556_LOCUS54820</name>
</gene>
<comment type="caution">
    <text evidence="1">The sequence shown here is derived from an EMBL/GenBank/DDBJ whole genome shotgun (WGS) entry which is preliminary data.</text>
</comment>
<dbReference type="PANTHER" id="PTHR33559">
    <property type="entry name" value="PROTEASOME ASSEMBLY CHAPERONE 4"/>
    <property type="match status" value="1"/>
</dbReference>
<sequence length="142" mass="15174">MAVSDAGTPCPAPTPDAAAMAVARPRISCSSCLCGGQVLHFHVMQLEGQIFLWIGGERLGLDDLHVATPTRFDALPSVASLRGEVDGHASGLAQKLSRRFGRMIFFSLNLPEEVQAETMLALQKESTRILTDLLDSPAEAAE</sequence>
<evidence type="ECO:0008006" key="3">
    <source>
        <dbReference type="Google" id="ProtNLM"/>
    </source>
</evidence>
<dbReference type="Proteomes" id="UP001642484">
    <property type="component" value="Unassembled WGS sequence"/>
</dbReference>
<evidence type="ECO:0000313" key="1">
    <source>
        <dbReference type="EMBL" id="CAK9117503.1"/>
    </source>
</evidence>
<accession>A0ABP0SYK9</accession>
<protein>
    <recommendedName>
        <fullName evidence="3">Proteasome assembly chaperone 3</fullName>
    </recommendedName>
</protein>
<evidence type="ECO:0000313" key="2">
    <source>
        <dbReference type="Proteomes" id="UP001642484"/>
    </source>
</evidence>
<dbReference type="InterPro" id="IPR032157">
    <property type="entry name" value="PAC4"/>
</dbReference>
<dbReference type="Pfam" id="PF16093">
    <property type="entry name" value="PAC4"/>
    <property type="match status" value="1"/>
</dbReference>
<organism evidence="1 2">
    <name type="scientific">Durusdinium trenchii</name>
    <dbReference type="NCBI Taxonomy" id="1381693"/>
    <lineage>
        <taxon>Eukaryota</taxon>
        <taxon>Sar</taxon>
        <taxon>Alveolata</taxon>
        <taxon>Dinophyceae</taxon>
        <taxon>Suessiales</taxon>
        <taxon>Symbiodiniaceae</taxon>
        <taxon>Durusdinium</taxon>
    </lineage>
</organism>
<keyword evidence="2" id="KW-1185">Reference proteome</keyword>